<name>U1HTD9_ENDPU</name>
<feature type="region of interest" description="Disordered" evidence="1">
    <location>
        <begin position="7"/>
        <end position="26"/>
    </location>
</feature>
<feature type="compositionally biased region" description="Polar residues" evidence="1">
    <location>
        <begin position="14"/>
        <end position="26"/>
    </location>
</feature>
<dbReference type="HOGENOM" id="CLU_402794_0_0_1"/>
<gene>
    <name evidence="2" type="ORF">EPUS_02805</name>
</gene>
<dbReference type="EMBL" id="KE721082">
    <property type="protein sequence ID" value="ERF72524.1"/>
    <property type="molecule type" value="Genomic_DNA"/>
</dbReference>
<dbReference type="AlphaFoldDB" id="U1HTD9"/>
<accession>U1HTD9</accession>
<dbReference type="RefSeq" id="XP_007801756.1">
    <property type="nucleotide sequence ID" value="XM_007803565.1"/>
</dbReference>
<evidence type="ECO:0000313" key="2">
    <source>
        <dbReference type="EMBL" id="ERF72524.1"/>
    </source>
</evidence>
<reference evidence="3" key="1">
    <citation type="journal article" date="2014" name="BMC Genomics">
        <title>Genome characteristics reveal the impact of lichenization on lichen-forming fungus Endocarpon pusillum Hedwig (Verrucariales, Ascomycota).</title>
        <authorList>
            <person name="Wang Y.-Y."/>
            <person name="Liu B."/>
            <person name="Zhang X.-Y."/>
            <person name="Zhou Q.-M."/>
            <person name="Zhang T."/>
            <person name="Li H."/>
            <person name="Yu Y.-F."/>
            <person name="Zhang X.-L."/>
            <person name="Hao X.-Y."/>
            <person name="Wang M."/>
            <person name="Wang L."/>
            <person name="Wei J.-C."/>
        </authorList>
    </citation>
    <scope>NUCLEOTIDE SEQUENCE [LARGE SCALE GENOMIC DNA]</scope>
    <source>
        <strain evidence="3">Z07020 / HMAS-L-300199</strain>
    </source>
</reference>
<organism evidence="2 3">
    <name type="scientific">Endocarpon pusillum (strain Z07020 / HMAS-L-300199)</name>
    <name type="common">Lichen-forming fungus</name>
    <dbReference type="NCBI Taxonomy" id="1263415"/>
    <lineage>
        <taxon>Eukaryota</taxon>
        <taxon>Fungi</taxon>
        <taxon>Dikarya</taxon>
        <taxon>Ascomycota</taxon>
        <taxon>Pezizomycotina</taxon>
        <taxon>Eurotiomycetes</taxon>
        <taxon>Chaetothyriomycetidae</taxon>
        <taxon>Verrucariales</taxon>
        <taxon>Verrucariaceae</taxon>
        <taxon>Endocarpon</taxon>
    </lineage>
</organism>
<dbReference type="Proteomes" id="UP000019373">
    <property type="component" value="Unassembled WGS sequence"/>
</dbReference>
<protein>
    <submittedName>
        <fullName evidence="2">Uncharacterized protein</fullName>
    </submittedName>
</protein>
<keyword evidence="3" id="KW-1185">Reference proteome</keyword>
<dbReference type="OrthoDB" id="10345589at2759"/>
<proteinExistence type="predicted"/>
<dbReference type="GeneID" id="19237855"/>
<evidence type="ECO:0000313" key="3">
    <source>
        <dbReference type="Proteomes" id="UP000019373"/>
    </source>
</evidence>
<evidence type="ECO:0000256" key="1">
    <source>
        <dbReference type="SAM" id="MobiDB-lite"/>
    </source>
</evidence>
<sequence>MMTFAVDNVDAPSATGTHSQSQVPTLEGKSSSILQPNWHLGSGQGIYWTPEIGHLSISEASMLYLIARAASEATLNLTLLRIVLAQMSLPESDAQEIARIYQGFKLAVPAIMGKFQFYAYDESVYQRGLPRRDPFKAYVQKAMVSNDIGGLEHAGAVAADCRGIAKTTRSDLLALVAAFLQLDEPVKALRYWNVLAQRGNPNVDGWRVWLDYAFQKKDYVAYEVVWNKLCTLFIPRAAEMWHQRLLLLHQTHQPSAAWSHFCTLVRYSGLNKTLVGHPVPLIAPSTIDIELFHMMIKAYLEGEDGDKARAKEVLQLMKKQAGLRVTRKTYMLFVEDSLKTGARHSAIEWFVEGKSLQIKFLPEDYALIFEYSLNKHGKAQMSPLAYFRSPVLRCFEAISAVMRLARGGRVSTLPGYQVEFSSSNIESALKAIPTEKDVDDDLPDPILKETQSLYAALMRYLAQDFAERPPSPSKMARLRLLLLLWDHCILTGNSASTEMESILRSAIHGMHPGLQEKLMTGVMFKNYDPEDTVSFYSYRSLRLIGRQWFSERIRLIASGRSRSQLERLPWKGYDAVTEETLIDVGMSSQEDRHKILNQIKSWKNAAIMNREQYAREKRKAKFFDDLVSEAEVEFKEQPEQIEIRKETISKLQQGCQSSRDDKAITRRAVFEVLCSGNISASAE</sequence>